<organism evidence="6 7">
    <name type="scientific">Virgisporangium aliadipatigenens</name>
    <dbReference type="NCBI Taxonomy" id="741659"/>
    <lineage>
        <taxon>Bacteria</taxon>
        <taxon>Bacillati</taxon>
        <taxon>Actinomycetota</taxon>
        <taxon>Actinomycetes</taxon>
        <taxon>Micromonosporales</taxon>
        <taxon>Micromonosporaceae</taxon>
        <taxon>Virgisporangium</taxon>
    </lineage>
</organism>
<reference evidence="6" key="1">
    <citation type="submission" date="2021-01" db="EMBL/GenBank/DDBJ databases">
        <title>Whole genome shotgun sequence of Virgisporangium aliadipatigenens NBRC 105644.</title>
        <authorList>
            <person name="Komaki H."/>
            <person name="Tamura T."/>
        </authorList>
    </citation>
    <scope>NUCLEOTIDE SEQUENCE</scope>
    <source>
        <strain evidence="6">NBRC 105644</strain>
    </source>
</reference>
<protein>
    <submittedName>
        <fullName evidence="6">TetR family transcriptional regulator</fullName>
    </submittedName>
</protein>
<evidence type="ECO:0000313" key="6">
    <source>
        <dbReference type="EMBL" id="GIJ51167.1"/>
    </source>
</evidence>
<keyword evidence="2 4" id="KW-0238">DNA-binding</keyword>
<dbReference type="GO" id="GO:0003700">
    <property type="term" value="F:DNA-binding transcription factor activity"/>
    <property type="evidence" value="ECO:0007669"/>
    <property type="project" value="TreeGrafter"/>
</dbReference>
<keyword evidence="1" id="KW-0805">Transcription regulation</keyword>
<dbReference type="Pfam" id="PF00440">
    <property type="entry name" value="TetR_N"/>
    <property type="match status" value="1"/>
</dbReference>
<dbReference type="InterPro" id="IPR050109">
    <property type="entry name" value="HTH-type_TetR-like_transc_reg"/>
</dbReference>
<dbReference type="AlphaFoldDB" id="A0A8J3YV04"/>
<dbReference type="InterPro" id="IPR036271">
    <property type="entry name" value="Tet_transcr_reg_TetR-rel_C_sf"/>
</dbReference>
<dbReference type="SUPFAM" id="SSF46689">
    <property type="entry name" value="Homeodomain-like"/>
    <property type="match status" value="1"/>
</dbReference>
<evidence type="ECO:0000256" key="4">
    <source>
        <dbReference type="PROSITE-ProRule" id="PRU00335"/>
    </source>
</evidence>
<dbReference type="InterPro" id="IPR001647">
    <property type="entry name" value="HTH_TetR"/>
</dbReference>
<feature type="DNA-binding region" description="H-T-H motif" evidence="4">
    <location>
        <begin position="51"/>
        <end position="70"/>
    </location>
</feature>
<dbReference type="EMBL" id="BOPF01000044">
    <property type="protein sequence ID" value="GIJ51167.1"/>
    <property type="molecule type" value="Genomic_DNA"/>
</dbReference>
<comment type="caution">
    <text evidence="6">The sequence shown here is derived from an EMBL/GenBank/DDBJ whole genome shotgun (WGS) entry which is preliminary data.</text>
</comment>
<dbReference type="PROSITE" id="PS50977">
    <property type="entry name" value="HTH_TETR_2"/>
    <property type="match status" value="1"/>
</dbReference>
<dbReference type="Gene3D" id="1.10.10.60">
    <property type="entry name" value="Homeodomain-like"/>
    <property type="match status" value="1"/>
</dbReference>
<evidence type="ECO:0000313" key="7">
    <source>
        <dbReference type="Proteomes" id="UP000619260"/>
    </source>
</evidence>
<dbReference type="GO" id="GO:0000976">
    <property type="term" value="F:transcription cis-regulatory region binding"/>
    <property type="evidence" value="ECO:0007669"/>
    <property type="project" value="TreeGrafter"/>
</dbReference>
<keyword evidence="7" id="KW-1185">Reference proteome</keyword>
<dbReference type="Proteomes" id="UP000619260">
    <property type="component" value="Unassembled WGS sequence"/>
</dbReference>
<evidence type="ECO:0000256" key="1">
    <source>
        <dbReference type="ARBA" id="ARBA00023015"/>
    </source>
</evidence>
<proteinExistence type="predicted"/>
<evidence type="ECO:0000256" key="2">
    <source>
        <dbReference type="ARBA" id="ARBA00023125"/>
    </source>
</evidence>
<keyword evidence="3" id="KW-0804">Transcription</keyword>
<dbReference type="GO" id="GO:0045892">
    <property type="term" value="P:negative regulation of DNA-templated transcription"/>
    <property type="evidence" value="ECO:0007669"/>
    <property type="project" value="InterPro"/>
</dbReference>
<dbReference type="Pfam" id="PF02909">
    <property type="entry name" value="TetR_C_1"/>
    <property type="match status" value="1"/>
</dbReference>
<evidence type="ECO:0000256" key="3">
    <source>
        <dbReference type="ARBA" id="ARBA00023163"/>
    </source>
</evidence>
<sequence>MTEEPALPRAITLFWGEQQQPRRGPKPGLSVDRIVAAAVEIADKEGLGPLSMARVAERVGVTTMALYRHVRSKDDLLILMMNAVSAGAPVYPDDGRVEWRTALRAWAAANYAGYQRHPWIMQIANAGPPLTPAMLDWMDSGLRALGGTGLSEPVKLLVILNITAYVHGQATFSVKLADVDNTPDGDAFGKNFGRLVDPEKHPALARAVASGVFEAEEEDYEAEFAFGLDRILDGIAALISPGSPGSASHPDGTGRSTPD</sequence>
<dbReference type="SUPFAM" id="SSF48498">
    <property type="entry name" value="Tetracyclin repressor-like, C-terminal domain"/>
    <property type="match status" value="1"/>
</dbReference>
<dbReference type="InterPro" id="IPR004111">
    <property type="entry name" value="Repressor_TetR_C"/>
</dbReference>
<dbReference type="RefSeq" id="WP_203904571.1">
    <property type="nucleotide sequence ID" value="NZ_BOPF01000044.1"/>
</dbReference>
<accession>A0A8J3YV04</accession>
<evidence type="ECO:0000259" key="5">
    <source>
        <dbReference type="PROSITE" id="PS50977"/>
    </source>
</evidence>
<feature type="domain" description="HTH tetR-type" evidence="5">
    <location>
        <begin position="28"/>
        <end position="88"/>
    </location>
</feature>
<dbReference type="InterPro" id="IPR009057">
    <property type="entry name" value="Homeodomain-like_sf"/>
</dbReference>
<gene>
    <name evidence="6" type="ORF">Val02_80530</name>
</gene>
<dbReference type="PANTHER" id="PTHR30055:SF151">
    <property type="entry name" value="TRANSCRIPTIONAL REGULATORY PROTEIN"/>
    <property type="match status" value="1"/>
</dbReference>
<name>A0A8J3YV04_9ACTN</name>
<dbReference type="PANTHER" id="PTHR30055">
    <property type="entry name" value="HTH-TYPE TRANSCRIPTIONAL REGULATOR RUTR"/>
    <property type="match status" value="1"/>
</dbReference>
<dbReference type="Gene3D" id="1.10.357.10">
    <property type="entry name" value="Tetracycline Repressor, domain 2"/>
    <property type="match status" value="1"/>
</dbReference>
<dbReference type="PRINTS" id="PR00455">
    <property type="entry name" value="HTHTETR"/>
</dbReference>